<evidence type="ECO:0000313" key="1">
    <source>
        <dbReference type="EMBL" id="UYP19986.1"/>
    </source>
</evidence>
<gene>
    <name evidence="1" type="ORF">OED52_05400</name>
</gene>
<dbReference type="EMBL" id="CP107551">
    <property type="protein sequence ID" value="UYP19986.1"/>
    <property type="molecule type" value="Genomic_DNA"/>
</dbReference>
<reference evidence="1" key="1">
    <citation type="submission" date="2022-10" db="EMBL/GenBank/DDBJ databases">
        <title>Rhodococcus ferula Z13 complete genome.</title>
        <authorList>
            <person name="Long X."/>
            <person name="Zang M."/>
        </authorList>
    </citation>
    <scope>NUCLEOTIDE SEQUENCE</scope>
    <source>
        <strain evidence="1">Z13</strain>
    </source>
</reference>
<sequence length="311" mass="32304">MNSYDVVVIGGGSAGLSAATALARSRRSVLVVDAGEPRNAPAAGAHNVLGHDGIAPTALLELGRKEATGYGAEIRTDRAVAARRTDTGFEVDLDETGRVRARRLILATGLADELPDLPGVREAWGRSVLHCPYCHGWEVRDRRIGVIGSSPMSGHQTLMFRQLSDDVTLFTHTMPAPEGEELDRLVARGVRIVPGIVSALRTEGDAVRAVVLDGGDEIEVDAAVVAPRFVARAELYEQLGGTVTETPVGSFVETGPMGQTAVPGVWAAGNTADLTAMVVSSAGSGVAAGAAVNADLVAEDAEAAVRERATP</sequence>
<organism evidence="1 2">
    <name type="scientific">Rhodococcus sacchari</name>
    <dbReference type="NCBI Taxonomy" id="2962047"/>
    <lineage>
        <taxon>Bacteria</taxon>
        <taxon>Bacillati</taxon>
        <taxon>Actinomycetota</taxon>
        <taxon>Actinomycetes</taxon>
        <taxon>Mycobacteriales</taxon>
        <taxon>Nocardiaceae</taxon>
        <taxon>Rhodococcus</taxon>
    </lineage>
</organism>
<name>A0ACD4DIX4_9NOCA</name>
<accession>A0ACD4DIX4</accession>
<evidence type="ECO:0000313" key="2">
    <source>
        <dbReference type="Proteomes" id="UP001156484"/>
    </source>
</evidence>
<keyword evidence="2" id="KW-1185">Reference proteome</keyword>
<dbReference type="Proteomes" id="UP001156484">
    <property type="component" value="Chromosome"/>
</dbReference>
<proteinExistence type="predicted"/>
<protein>
    <submittedName>
        <fullName evidence="1">NAD(P)/FAD-dependent oxidoreductase</fullName>
    </submittedName>
</protein>